<dbReference type="Proteomes" id="UP000887226">
    <property type="component" value="Unassembled WGS sequence"/>
</dbReference>
<keyword evidence="8" id="KW-1185">Reference proteome</keyword>
<dbReference type="Gene3D" id="3.90.550.10">
    <property type="entry name" value="Spore Coat Polysaccharide Biosynthesis Protein SpsA, Chain A"/>
    <property type="match status" value="1"/>
</dbReference>
<dbReference type="SUPFAM" id="SSF53448">
    <property type="entry name" value="Nucleotide-diphospho-sugar transferases"/>
    <property type="match status" value="1"/>
</dbReference>
<dbReference type="Pfam" id="PF13641">
    <property type="entry name" value="Glyco_tranf_2_3"/>
    <property type="match status" value="1"/>
</dbReference>
<dbReference type="OrthoDB" id="72851at2759"/>
<dbReference type="GO" id="GO:0016020">
    <property type="term" value="C:membrane"/>
    <property type="evidence" value="ECO:0007669"/>
    <property type="project" value="UniProtKB-SubCell"/>
</dbReference>
<dbReference type="PANTHER" id="PTHR43867:SF2">
    <property type="entry name" value="CELLULOSE SYNTHASE CATALYTIC SUBUNIT A [UDP-FORMING]"/>
    <property type="match status" value="1"/>
</dbReference>
<dbReference type="PANTHER" id="PTHR43867">
    <property type="entry name" value="CELLULOSE SYNTHASE CATALYTIC SUBUNIT A [UDP-FORMING]"/>
    <property type="match status" value="1"/>
</dbReference>
<name>A0A9P7YX74_9HELO</name>
<keyword evidence="3" id="KW-0808">Transferase</keyword>
<evidence type="ECO:0000256" key="5">
    <source>
        <dbReference type="ARBA" id="ARBA00022989"/>
    </source>
</evidence>
<keyword evidence="6" id="KW-0472">Membrane</keyword>
<protein>
    <submittedName>
        <fullName evidence="7">Glycosyltransferase like family 2-domain-containing protein</fullName>
    </submittedName>
</protein>
<dbReference type="CDD" id="cd06421">
    <property type="entry name" value="CESA_CelA_like"/>
    <property type="match status" value="1"/>
</dbReference>
<dbReference type="GO" id="GO:0016757">
    <property type="term" value="F:glycosyltransferase activity"/>
    <property type="evidence" value="ECO:0007669"/>
    <property type="project" value="UniProtKB-KW"/>
</dbReference>
<comment type="subcellular location">
    <subcellularLocation>
        <location evidence="1">Membrane</location>
        <topology evidence="1">Multi-pass membrane protein</topology>
    </subcellularLocation>
</comment>
<proteinExistence type="predicted"/>
<evidence type="ECO:0000313" key="7">
    <source>
        <dbReference type="EMBL" id="KAG9241342.1"/>
    </source>
</evidence>
<dbReference type="AlphaFoldDB" id="A0A9P7YX74"/>
<keyword evidence="2" id="KW-0328">Glycosyltransferase</keyword>
<keyword evidence="5" id="KW-1133">Transmembrane helix</keyword>
<evidence type="ECO:0000256" key="4">
    <source>
        <dbReference type="ARBA" id="ARBA00022692"/>
    </source>
</evidence>
<accession>A0A9P7YX74</accession>
<evidence type="ECO:0000256" key="1">
    <source>
        <dbReference type="ARBA" id="ARBA00004141"/>
    </source>
</evidence>
<gene>
    <name evidence="7" type="ORF">BJ878DRAFT_466600</name>
</gene>
<sequence>MTPDDIEHGPYKIQQIKPIPLPVEQRSFTYLISNIGTWLLWFSNLLFQIHCARVAQNHSVKLLWRTWAVLLAELWLSLQDLVLGINLILALFSSSSSSTRLRYRLTGQVVPTIDVFVTCYRESVDIILDTIAAAIAQDYPTQAFKILVLDDGHDAKLRTDVLALSEKSLATGGPRVYYFSREVKEGMKSFFKAGNLQFGIKKGEELGGSEFIASLDADMIPEKDWLRRIVPHLILQGNIALACPPQCYYNVPHNDPLGQKAEFDVWFSVFEPLNDRLDAAMCTGSGYIVRRSALKDIGGWPLVEAGEDFMCSAVLSNSGWKVVFIREDLQFGLAPDSLHSYIKQRTRWVDSGIEVHKQFGFYLPGSKVTSQLTFAQRGIGIIQALREYAPITNVLALLLLPVALYPHAGDEFTAITSQQSFKLIWAIFMASFVAKKINNYLLYSHVGLGRVIHFQSLDVWCAPYNALRCLISILPASTIPLTFESSGSIVSPLNERSAIHRKPLIQRLMRPDMVMHFIYITYASSPLLLRVYLNRPFASSIGSGSLVLLPGSTIKLLDVVAKASVPLRYMAFPPTLQEREELMEVDEHGVRRGKKLGKVVHSNFEWYTVSEIAGLLVLLGIWYNL</sequence>
<dbReference type="EMBL" id="MU254228">
    <property type="protein sequence ID" value="KAG9241342.1"/>
    <property type="molecule type" value="Genomic_DNA"/>
</dbReference>
<reference evidence="7" key="1">
    <citation type="journal article" date="2021" name="IMA Fungus">
        <title>Genomic characterization of three marine fungi, including Emericellopsis atlantica sp. nov. with signatures of a generalist lifestyle and marine biomass degradation.</title>
        <authorList>
            <person name="Hagestad O.C."/>
            <person name="Hou L."/>
            <person name="Andersen J.H."/>
            <person name="Hansen E.H."/>
            <person name="Altermark B."/>
            <person name="Li C."/>
            <person name="Kuhnert E."/>
            <person name="Cox R.J."/>
            <person name="Crous P.W."/>
            <person name="Spatafora J.W."/>
            <person name="Lail K."/>
            <person name="Amirebrahimi M."/>
            <person name="Lipzen A."/>
            <person name="Pangilinan J."/>
            <person name="Andreopoulos W."/>
            <person name="Hayes R.D."/>
            <person name="Ng V."/>
            <person name="Grigoriev I.V."/>
            <person name="Jackson S.A."/>
            <person name="Sutton T.D.S."/>
            <person name="Dobson A.D.W."/>
            <person name="Rama T."/>
        </authorList>
    </citation>
    <scope>NUCLEOTIDE SEQUENCE</scope>
    <source>
        <strain evidence="7">TRa3180A</strain>
    </source>
</reference>
<evidence type="ECO:0000256" key="2">
    <source>
        <dbReference type="ARBA" id="ARBA00022676"/>
    </source>
</evidence>
<evidence type="ECO:0000256" key="6">
    <source>
        <dbReference type="ARBA" id="ARBA00023136"/>
    </source>
</evidence>
<comment type="caution">
    <text evidence="7">The sequence shown here is derived from an EMBL/GenBank/DDBJ whole genome shotgun (WGS) entry which is preliminary data.</text>
</comment>
<dbReference type="InterPro" id="IPR029044">
    <property type="entry name" value="Nucleotide-diphossugar_trans"/>
</dbReference>
<organism evidence="7 8">
    <name type="scientific">Calycina marina</name>
    <dbReference type="NCBI Taxonomy" id="1763456"/>
    <lineage>
        <taxon>Eukaryota</taxon>
        <taxon>Fungi</taxon>
        <taxon>Dikarya</taxon>
        <taxon>Ascomycota</taxon>
        <taxon>Pezizomycotina</taxon>
        <taxon>Leotiomycetes</taxon>
        <taxon>Helotiales</taxon>
        <taxon>Pezizellaceae</taxon>
        <taxon>Calycina</taxon>
    </lineage>
</organism>
<evidence type="ECO:0000256" key="3">
    <source>
        <dbReference type="ARBA" id="ARBA00022679"/>
    </source>
</evidence>
<dbReference type="InterPro" id="IPR050321">
    <property type="entry name" value="Glycosyltr_2/OpgH_subfam"/>
</dbReference>
<keyword evidence="4" id="KW-0812">Transmembrane</keyword>
<evidence type="ECO:0000313" key="8">
    <source>
        <dbReference type="Proteomes" id="UP000887226"/>
    </source>
</evidence>